<dbReference type="InterPro" id="IPR029062">
    <property type="entry name" value="Class_I_gatase-like"/>
</dbReference>
<gene>
    <name evidence="2" type="ORF">IAB26_12915</name>
</gene>
<dbReference type="NCBIfam" id="TIGR01383">
    <property type="entry name" value="not_thiJ"/>
    <property type="match status" value="1"/>
</dbReference>
<dbReference type="InterPro" id="IPR050325">
    <property type="entry name" value="Prot/Nucl_acid_deglycase"/>
</dbReference>
<reference evidence="2" key="1">
    <citation type="submission" date="2020-10" db="EMBL/GenBank/DDBJ databases">
        <authorList>
            <person name="Gilroy R."/>
        </authorList>
    </citation>
    <scope>NUCLEOTIDE SEQUENCE</scope>
    <source>
        <strain evidence="2">ChiSjej3B21-11622</strain>
    </source>
</reference>
<dbReference type="Proteomes" id="UP000886886">
    <property type="component" value="Unassembled WGS sequence"/>
</dbReference>
<dbReference type="PANTHER" id="PTHR48094:SF12">
    <property type="entry name" value="PARKINSON DISEASE PROTEIN 7 HOMOLOG"/>
    <property type="match status" value="1"/>
</dbReference>
<dbReference type="AlphaFoldDB" id="A0A9D1D1T7"/>
<name>A0A9D1D1T7_9FIRM</name>
<reference evidence="2" key="2">
    <citation type="journal article" date="2021" name="PeerJ">
        <title>Extensive microbial diversity within the chicken gut microbiome revealed by metagenomics and culture.</title>
        <authorList>
            <person name="Gilroy R."/>
            <person name="Ravi A."/>
            <person name="Getino M."/>
            <person name="Pursley I."/>
            <person name="Horton D.L."/>
            <person name="Alikhan N.F."/>
            <person name="Baker D."/>
            <person name="Gharbi K."/>
            <person name="Hall N."/>
            <person name="Watson M."/>
            <person name="Adriaenssens E.M."/>
            <person name="Foster-Nyarko E."/>
            <person name="Jarju S."/>
            <person name="Secka A."/>
            <person name="Antonio M."/>
            <person name="Oren A."/>
            <person name="Chaudhuri R.R."/>
            <person name="La Ragione R."/>
            <person name="Hildebrand F."/>
            <person name="Pallen M.J."/>
        </authorList>
    </citation>
    <scope>NUCLEOTIDE SEQUENCE</scope>
    <source>
        <strain evidence="2">ChiSjej3B21-11622</strain>
    </source>
</reference>
<dbReference type="InterPro" id="IPR002818">
    <property type="entry name" value="DJ-1/PfpI"/>
</dbReference>
<dbReference type="EMBL" id="DVFT01000192">
    <property type="protein sequence ID" value="HIQ97447.1"/>
    <property type="molecule type" value="Genomic_DNA"/>
</dbReference>
<dbReference type="SUPFAM" id="SSF52317">
    <property type="entry name" value="Class I glutamine amidotransferase-like"/>
    <property type="match status" value="1"/>
</dbReference>
<proteinExistence type="predicted"/>
<evidence type="ECO:0000259" key="1">
    <source>
        <dbReference type="Pfam" id="PF01965"/>
    </source>
</evidence>
<protein>
    <submittedName>
        <fullName evidence="2">DJ-1/PfpI family protein</fullName>
    </submittedName>
</protein>
<dbReference type="GO" id="GO:0005737">
    <property type="term" value="C:cytoplasm"/>
    <property type="evidence" value="ECO:0007669"/>
    <property type="project" value="TreeGrafter"/>
</dbReference>
<dbReference type="InterPro" id="IPR006287">
    <property type="entry name" value="DJ-1"/>
</dbReference>
<evidence type="ECO:0000313" key="2">
    <source>
        <dbReference type="EMBL" id="HIQ97447.1"/>
    </source>
</evidence>
<dbReference type="PANTHER" id="PTHR48094">
    <property type="entry name" value="PROTEIN/NUCLEIC ACID DEGLYCASE DJ-1-RELATED"/>
    <property type="match status" value="1"/>
</dbReference>
<dbReference type="Gene3D" id="3.40.50.880">
    <property type="match status" value="1"/>
</dbReference>
<sequence length="183" mass="19532">MSNVYVFLADGFEEIEGLTVVDLLRRAGISVITVSIMGRKAITGSHQITVTADTQIEEIQVEAEDCLVLPGGMPGTRYLGECERLKGFLVEADARKSRIAAICAAPTVLGSLGFLKGKRAVCYPGMEEGLLGAEVSQEEVVTDGHITTSRGLGTAIAFALELVTLLKGNEEAERLARSVVYTK</sequence>
<dbReference type="Pfam" id="PF01965">
    <property type="entry name" value="DJ-1_PfpI"/>
    <property type="match status" value="1"/>
</dbReference>
<accession>A0A9D1D1T7</accession>
<feature type="domain" description="DJ-1/PfpI" evidence="1">
    <location>
        <begin position="3"/>
        <end position="164"/>
    </location>
</feature>
<organism evidence="2 3">
    <name type="scientific">Candidatus Limivivens merdigallinarum</name>
    <dbReference type="NCBI Taxonomy" id="2840859"/>
    <lineage>
        <taxon>Bacteria</taxon>
        <taxon>Bacillati</taxon>
        <taxon>Bacillota</taxon>
        <taxon>Clostridia</taxon>
        <taxon>Lachnospirales</taxon>
        <taxon>Lachnospiraceae</taxon>
        <taxon>Lachnospiraceae incertae sedis</taxon>
        <taxon>Candidatus Limivivens</taxon>
    </lineage>
</organism>
<evidence type="ECO:0000313" key="3">
    <source>
        <dbReference type="Proteomes" id="UP000886886"/>
    </source>
</evidence>
<dbReference type="CDD" id="cd03135">
    <property type="entry name" value="GATase1_DJ-1"/>
    <property type="match status" value="1"/>
</dbReference>
<comment type="caution">
    <text evidence="2">The sequence shown here is derived from an EMBL/GenBank/DDBJ whole genome shotgun (WGS) entry which is preliminary data.</text>
</comment>